<sequence length="267" mass="27723">MFARPLLTLPPSVTLALWLPAVDGPESARRAARAVAGDEVHQVVERGAGQTGAGTLADLIPHLLPAGEVAAVLPRPGDPMGAPAVRSADLLDAGEGVLVRRPGPPVERCSVLVPEREVFGSVLEPGELVTWHVDLDLTAELAAPSLLLSGVESLSHARRQIQTALTEAVETLEELDVARDRPDLADQILDLSMATLPDHLLPPGLDPRRLDVLERAARLLAIVELATGDDGAAVTAVQAGARAATLADIATAARHALASASATRLPG</sequence>
<organism evidence="1 2">
    <name type="scientific">Georgenia deserti</name>
    <dbReference type="NCBI Taxonomy" id="2093781"/>
    <lineage>
        <taxon>Bacteria</taxon>
        <taxon>Bacillati</taxon>
        <taxon>Actinomycetota</taxon>
        <taxon>Actinomycetes</taxon>
        <taxon>Micrococcales</taxon>
        <taxon>Bogoriellaceae</taxon>
        <taxon>Georgenia</taxon>
    </lineage>
</organism>
<protein>
    <submittedName>
        <fullName evidence="1">Uncharacterized protein</fullName>
    </submittedName>
</protein>
<name>A0ABW4L5M0_9MICO</name>
<evidence type="ECO:0000313" key="2">
    <source>
        <dbReference type="Proteomes" id="UP001597277"/>
    </source>
</evidence>
<dbReference type="EMBL" id="JBHUEE010000004">
    <property type="protein sequence ID" value="MFD1718138.1"/>
    <property type="molecule type" value="Genomic_DNA"/>
</dbReference>
<gene>
    <name evidence="1" type="ORF">ACFSE6_09845</name>
</gene>
<comment type="caution">
    <text evidence="1">The sequence shown here is derived from an EMBL/GenBank/DDBJ whole genome shotgun (WGS) entry which is preliminary data.</text>
</comment>
<keyword evidence="2" id="KW-1185">Reference proteome</keyword>
<dbReference type="Proteomes" id="UP001597277">
    <property type="component" value="Unassembled WGS sequence"/>
</dbReference>
<proteinExistence type="predicted"/>
<reference evidence="2" key="1">
    <citation type="journal article" date="2019" name="Int. J. Syst. Evol. Microbiol.">
        <title>The Global Catalogue of Microorganisms (GCM) 10K type strain sequencing project: providing services to taxonomists for standard genome sequencing and annotation.</title>
        <authorList>
            <consortium name="The Broad Institute Genomics Platform"/>
            <consortium name="The Broad Institute Genome Sequencing Center for Infectious Disease"/>
            <person name="Wu L."/>
            <person name="Ma J."/>
        </authorList>
    </citation>
    <scope>NUCLEOTIDE SEQUENCE [LARGE SCALE GENOMIC DNA]</scope>
    <source>
        <strain evidence="2">JCM 17130</strain>
    </source>
</reference>
<accession>A0ABW4L5M0</accession>
<dbReference type="RefSeq" id="WP_388005811.1">
    <property type="nucleotide sequence ID" value="NZ_JBHUEE010000004.1"/>
</dbReference>
<evidence type="ECO:0000313" key="1">
    <source>
        <dbReference type="EMBL" id="MFD1718138.1"/>
    </source>
</evidence>